<evidence type="ECO:0000313" key="2">
    <source>
        <dbReference type="Proteomes" id="UP001187192"/>
    </source>
</evidence>
<name>A0AA88D256_FICCA</name>
<keyword evidence="2" id="KW-1185">Reference proteome</keyword>
<gene>
    <name evidence="1" type="ORF">TIFTF001_000713</name>
</gene>
<organism evidence="1 2">
    <name type="scientific">Ficus carica</name>
    <name type="common">Common fig</name>
    <dbReference type="NCBI Taxonomy" id="3494"/>
    <lineage>
        <taxon>Eukaryota</taxon>
        <taxon>Viridiplantae</taxon>
        <taxon>Streptophyta</taxon>
        <taxon>Embryophyta</taxon>
        <taxon>Tracheophyta</taxon>
        <taxon>Spermatophyta</taxon>
        <taxon>Magnoliopsida</taxon>
        <taxon>eudicotyledons</taxon>
        <taxon>Gunneridae</taxon>
        <taxon>Pentapetalae</taxon>
        <taxon>rosids</taxon>
        <taxon>fabids</taxon>
        <taxon>Rosales</taxon>
        <taxon>Moraceae</taxon>
        <taxon>Ficeae</taxon>
        <taxon>Ficus</taxon>
    </lineage>
</organism>
<evidence type="ECO:0000313" key="1">
    <source>
        <dbReference type="EMBL" id="GMN24834.1"/>
    </source>
</evidence>
<proteinExistence type="predicted"/>
<accession>A0AA88D256</accession>
<sequence length="55" mass="6051">MNPRILHPGQSELEAEGEGKAAMARLAVAVEVVPFFAPALTRQVQEYYKQGYSSN</sequence>
<dbReference type="Proteomes" id="UP001187192">
    <property type="component" value="Unassembled WGS sequence"/>
</dbReference>
<protein>
    <submittedName>
        <fullName evidence="1">Uncharacterized protein</fullName>
    </submittedName>
</protein>
<dbReference type="EMBL" id="BTGU01000001">
    <property type="protein sequence ID" value="GMN24834.1"/>
    <property type="molecule type" value="Genomic_DNA"/>
</dbReference>
<comment type="caution">
    <text evidence="1">The sequence shown here is derived from an EMBL/GenBank/DDBJ whole genome shotgun (WGS) entry which is preliminary data.</text>
</comment>
<reference evidence="1" key="1">
    <citation type="submission" date="2023-07" db="EMBL/GenBank/DDBJ databases">
        <title>draft genome sequence of fig (Ficus carica).</title>
        <authorList>
            <person name="Takahashi T."/>
            <person name="Nishimura K."/>
        </authorList>
    </citation>
    <scope>NUCLEOTIDE SEQUENCE</scope>
</reference>
<dbReference type="AlphaFoldDB" id="A0AA88D256"/>